<dbReference type="AlphaFoldDB" id="A0A094L443"/>
<dbReference type="Gene3D" id="2.60.40.10">
    <property type="entry name" value="Immunoglobulins"/>
    <property type="match status" value="1"/>
</dbReference>
<dbReference type="RefSeq" id="WP_034730511.1">
    <property type="nucleotide sequence ID" value="NZ_JPIN01000002.1"/>
</dbReference>
<gene>
    <name evidence="3" type="ORF">IDAT_03460</name>
</gene>
<dbReference type="InterPro" id="IPR013783">
    <property type="entry name" value="Ig-like_fold"/>
</dbReference>
<dbReference type="Pfam" id="PF13511">
    <property type="entry name" value="DUF4124"/>
    <property type="match status" value="1"/>
</dbReference>
<dbReference type="OrthoDB" id="7062774at2"/>
<reference evidence="3 4" key="1">
    <citation type="submission" date="2014-06" db="EMBL/GenBank/DDBJ databases">
        <title>Draft genome sequence of Idiomarina sp. MCCC 1A10513.</title>
        <authorList>
            <person name="Du J."/>
            <person name="Lai Q."/>
            <person name="Shao Z."/>
        </authorList>
    </citation>
    <scope>NUCLEOTIDE SEQUENCE [LARGE SCALE GENOMIC DNA]</scope>
    <source>
        <strain evidence="3 4">MCCC 1A10513</strain>
    </source>
</reference>
<proteinExistence type="predicted"/>
<feature type="chain" id="PRO_5001901643" description="DUF4124 domain-containing protein" evidence="1">
    <location>
        <begin position="28"/>
        <end position="194"/>
    </location>
</feature>
<organism evidence="3 4">
    <name type="scientific">Pseudidiomarina atlantica</name>
    <dbReference type="NCBI Taxonomy" id="1517416"/>
    <lineage>
        <taxon>Bacteria</taxon>
        <taxon>Pseudomonadati</taxon>
        <taxon>Pseudomonadota</taxon>
        <taxon>Gammaproteobacteria</taxon>
        <taxon>Alteromonadales</taxon>
        <taxon>Idiomarinaceae</taxon>
        <taxon>Pseudidiomarina</taxon>
    </lineage>
</organism>
<keyword evidence="1" id="KW-0732">Signal</keyword>
<protein>
    <recommendedName>
        <fullName evidence="2">DUF4124 domain-containing protein</fullName>
    </recommendedName>
</protein>
<comment type="caution">
    <text evidence="3">The sequence shown here is derived from an EMBL/GenBank/DDBJ whole genome shotgun (WGS) entry which is preliminary data.</text>
</comment>
<dbReference type="Proteomes" id="UP000053718">
    <property type="component" value="Unassembled WGS sequence"/>
</dbReference>
<dbReference type="InterPro" id="IPR025392">
    <property type="entry name" value="DUF4124"/>
</dbReference>
<dbReference type="STRING" id="1517416.IDAT_03460"/>
<evidence type="ECO:0000313" key="3">
    <source>
        <dbReference type="EMBL" id="KFZ29423.1"/>
    </source>
</evidence>
<evidence type="ECO:0000313" key="4">
    <source>
        <dbReference type="Proteomes" id="UP000053718"/>
    </source>
</evidence>
<evidence type="ECO:0000256" key="1">
    <source>
        <dbReference type="SAM" id="SignalP"/>
    </source>
</evidence>
<evidence type="ECO:0000259" key="2">
    <source>
        <dbReference type="Pfam" id="PF13511"/>
    </source>
</evidence>
<sequence>MSLSLSKCFALVVTGSLLLMLATPSHAQQIYKKRNADGSVTYTDQKQAGAEEVKVETVVSEFATLKRADSAIDTNSLERDESVTASVSITSPRHEQTIRDNEGDVTVSWQDQVENLDGDPQFKLYFNNQLTYEGPANSITMSGLPRGEHRLMVRMFDEQGATLAQSSTVTFYLHQASVLNPAINNAQGGTGGQN</sequence>
<feature type="signal peptide" evidence="1">
    <location>
        <begin position="1"/>
        <end position="27"/>
    </location>
</feature>
<accession>A0A094L443</accession>
<feature type="domain" description="DUF4124" evidence="2">
    <location>
        <begin position="17"/>
        <end position="58"/>
    </location>
</feature>
<keyword evidence="4" id="KW-1185">Reference proteome</keyword>
<dbReference type="EMBL" id="JPIN01000002">
    <property type="protein sequence ID" value="KFZ29423.1"/>
    <property type="molecule type" value="Genomic_DNA"/>
</dbReference>
<dbReference type="eggNOG" id="ENOG5031ATZ">
    <property type="taxonomic scope" value="Bacteria"/>
</dbReference>
<name>A0A094L443_9GAMM</name>